<accession>A0A3S5B1C5</accession>
<gene>
    <name evidence="2" type="ORF">PXEA_LOCUS27300</name>
</gene>
<evidence type="ECO:0000313" key="3">
    <source>
        <dbReference type="Proteomes" id="UP000784294"/>
    </source>
</evidence>
<proteinExistence type="predicted"/>
<comment type="caution">
    <text evidence="2">The sequence shown here is derived from an EMBL/GenBank/DDBJ whole genome shotgun (WGS) entry which is preliminary data.</text>
</comment>
<keyword evidence="3" id="KW-1185">Reference proteome</keyword>
<feature type="region of interest" description="Disordered" evidence="1">
    <location>
        <begin position="277"/>
        <end position="300"/>
    </location>
</feature>
<feature type="compositionally biased region" description="Low complexity" evidence="1">
    <location>
        <begin position="12"/>
        <end position="24"/>
    </location>
</feature>
<dbReference type="AlphaFoldDB" id="A0A3S5B1C5"/>
<protein>
    <submittedName>
        <fullName evidence="2">Uncharacterized protein</fullName>
    </submittedName>
</protein>
<dbReference type="Proteomes" id="UP000784294">
    <property type="component" value="Unassembled WGS sequence"/>
</dbReference>
<evidence type="ECO:0000313" key="2">
    <source>
        <dbReference type="EMBL" id="VEL33860.1"/>
    </source>
</evidence>
<name>A0A3S5B1C5_9PLAT</name>
<sequence>MQNLNRKINEKSLNNEAVSSSSLESSKDLFTQSVEKGIEGADQKEPSSLPPFIPETFDITPIWKSELLLTFAHIFLIRGSLCVLRALQRDSHLPVNPAYAARNQPDYQTVRDSLVELVNLADPVEEYTRRLGVLVNQPYSPLVELDFDSEANYGGTRSGGSAALFARSHAYLTGPQFTEEPTEQLYANAAHLFETAHLRLLQADQHDQLQQEHLISWEASTTQPWAGRLGPPDSPILLKSLAKHNAIACRILAARPDRRPRPMERMTLATEGVVFASKEQPSEVSPLPEDNGASSSYNASTRTSLSLNTCIPKSSEPAVSCKRPLIHYYPTHHSQQQHHLGLRCRPYLPPNCPVEMVFTFLPSRMYPLIRLLTTCSESKT</sequence>
<feature type="region of interest" description="Disordered" evidence="1">
    <location>
        <begin position="1"/>
        <end position="26"/>
    </location>
</feature>
<organism evidence="2 3">
    <name type="scientific">Protopolystoma xenopodis</name>
    <dbReference type="NCBI Taxonomy" id="117903"/>
    <lineage>
        <taxon>Eukaryota</taxon>
        <taxon>Metazoa</taxon>
        <taxon>Spiralia</taxon>
        <taxon>Lophotrochozoa</taxon>
        <taxon>Platyhelminthes</taxon>
        <taxon>Monogenea</taxon>
        <taxon>Polyopisthocotylea</taxon>
        <taxon>Polystomatidea</taxon>
        <taxon>Polystomatidae</taxon>
        <taxon>Protopolystoma</taxon>
    </lineage>
</organism>
<dbReference type="EMBL" id="CAAALY010246565">
    <property type="protein sequence ID" value="VEL33860.1"/>
    <property type="molecule type" value="Genomic_DNA"/>
</dbReference>
<evidence type="ECO:0000256" key="1">
    <source>
        <dbReference type="SAM" id="MobiDB-lite"/>
    </source>
</evidence>
<reference evidence="2" key="1">
    <citation type="submission" date="2018-11" db="EMBL/GenBank/DDBJ databases">
        <authorList>
            <consortium name="Pathogen Informatics"/>
        </authorList>
    </citation>
    <scope>NUCLEOTIDE SEQUENCE</scope>
</reference>